<dbReference type="InterPro" id="IPR023584">
    <property type="entry name" value="Ribosome_recyc_fac_dom"/>
</dbReference>
<dbReference type="RefSeq" id="WP_012785747.1">
    <property type="nucleotide sequence ID" value="NC_013131.1"/>
</dbReference>
<evidence type="ECO:0000256" key="2">
    <source>
        <dbReference type="ARBA" id="ARBA00005912"/>
    </source>
</evidence>
<keyword evidence="3 5" id="KW-0963">Cytoplasm</keyword>
<dbReference type="FunCoup" id="C7QA55">
    <property type="interactions" value="289"/>
</dbReference>
<dbReference type="Gene3D" id="3.30.1360.40">
    <property type="match status" value="1"/>
</dbReference>
<evidence type="ECO:0000256" key="3">
    <source>
        <dbReference type="ARBA" id="ARBA00022490"/>
    </source>
</evidence>
<comment type="function">
    <text evidence="5">Responsible for the release of ribosomes from messenger RNA at the termination of protein biosynthesis. May increase the efficiency of translation by recycling ribosomes from one round of translation to another.</text>
</comment>
<comment type="subcellular location">
    <subcellularLocation>
        <location evidence="1 5">Cytoplasm</location>
    </subcellularLocation>
</comment>
<dbReference type="InterPro" id="IPR002661">
    <property type="entry name" value="Ribosome_recyc_fac"/>
</dbReference>
<evidence type="ECO:0000256" key="1">
    <source>
        <dbReference type="ARBA" id="ARBA00004496"/>
    </source>
</evidence>
<keyword evidence="4 5" id="KW-0648">Protein biosynthesis</keyword>
<dbReference type="PANTHER" id="PTHR20982:SF3">
    <property type="entry name" value="MITOCHONDRIAL RIBOSOME RECYCLING FACTOR PSEUDO 1"/>
    <property type="match status" value="1"/>
</dbReference>
<dbReference type="EMBL" id="CP001700">
    <property type="protein sequence ID" value="ACU70453.1"/>
    <property type="molecule type" value="Genomic_DNA"/>
</dbReference>
<dbReference type="InterPro" id="IPR036191">
    <property type="entry name" value="RRF_sf"/>
</dbReference>
<dbReference type="Proteomes" id="UP000000851">
    <property type="component" value="Chromosome"/>
</dbReference>
<dbReference type="GO" id="GO:0043023">
    <property type="term" value="F:ribosomal large subunit binding"/>
    <property type="evidence" value="ECO:0007669"/>
    <property type="project" value="TreeGrafter"/>
</dbReference>
<dbReference type="FunFam" id="3.30.1360.40:FF:000001">
    <property type="entry name" value="Ribosome-recycling factor"/>
    <property type="match status" value="1"/>
</dbReference>
<dbReference type="Pfam" id="PF01765">
    <property type="entry name" value="RRF"/>
    <property type="match status" value="1"/>
</dbReference>
<gene>
    <name evidence="5" type="primary">frr</name>
    <name evidence="7" type="ordered locus">Caci_1532</name>
</gene>
<accession>C7QA55</accession>
<dbReference type="STRING" id="479433.Caci_1532"/>
<comment type="similarity">
    <text evidence="2 5">Belongs to the RRF family.</text>
</comment>
<dbReference type="eggNOG" id="COG0233">
    <property type="taxonomic scope" value="Bacteria"/>
</dbReference>
<evidence type="ECO:0000259" key="6">
    <source>
        <dbReference type="Pfam" id="PF01765"/>
    </source>
</evidence>
<dbReference type="SUPFAM" id="SSF55194">
    <property type="entry name" value="Ribosome recycling factor, RRF"/>
    <property type="match status" value="1"/>
</dbReference>
<dbReference type="FunFam" id="1.10.132.20:FF:000001">
    <property type="entry name" value="Ribosome-recycling factor"/>
    <property type="match status" value="1"/>
</dbReference>
<dbReference type="HOGENOM" id="CLU_073981_2_0_11"/>
<dbReference type="PANTHER" id="PTHR20982">
    <property type="entry name" value="RIBOSOME RECYCLING FACTOR"/>
    <property type="match status" value="1"/>
</dbReference>
<sequence>MIDETLLEAEEKMDKAVEVAKEDLSGVRTGRANPAMFSKLTADYYGSPTPLSQMASFQVQDARMVVIAPYDKTALGAIERSIRDSDLGVNPSSDGVVIRVVFPQLTEERRKEYIKVAKTKGEDAKISVRNIRRHSKESLDKLAKDGDAGEDDVRRAEKHLDELTQKHTAQIDEMLKHKEAELLEV</sequence>
<dbReference type="NCBIfam" id="TIGR00496">
    <property type="entry name" value="frr"/>
    <property type="match status" value="1"/>
</dbReference>
<evidence type="ECO:0000256" key="4">
    <source>
        <dbReference type="ARBA" id="ARBA00022917"/>
    </source>
</evidence>
<dbReference type="GO" id="GO:0005737">
    <property type="term" value="C:cytoplasm"/>
    <property type="evidence" value="ECO:0007669"/>
    <property type="project" value="UniProtKB-SubCell"/>
</dbReference>
<organism evidence="7 8">
    <name type="scientific">Catenulispora acidiphila (strain DSM 44928 / JCM 14897 / NBRC 102108 / NRRL B-24433 / ID139908)</name>
    <dbReference type="NCBI Taxonomy" id="479433"/>
    <lineage>
        <taxon>Bacteria</taxon>
        <taxon>Bacillati</taxon>
        <taxon>Actinomycetota</taxon>
        <taxon>Actinomycetes</taxon>
        <taxon>Catenulisporales</taxon>
        <taxon>Catenulisporaceae</taxon>
        <taxon>Catenulispora</taxon>
    </lineage>
</organism>
<dbReference type="CDD" id="cd00520">
    <property type="entry name" value="RRF"/>
    <property type="match status" value="1"/>
</dbReference>
<evidence type="ECO:0000256" key="5">
    <source>
        <dbReference type="HAMAP-Rule" id="MF_00040"/>
    </source>
</evidence>
<dbReference type="Gene3D" id="1.10.132.20">
    <property type="entry name" value="Ribosome-recycling factor"/>
    <property type="match status" value="1"/>
</dbReference>
<dbReference type="AlphaFoldDB" id="C7QA55"/>
<dbReference type="GO" id="GO:0006415">
    <property type="term" value="P:translational termination"/>
    <property type="evidence" value="ECO:0007669"/>
    <property type="project" value="UniProtKB-UniRule"/>
</dbReference>
<evidence type="ECO:0000313" key="8">
    <source>
        <dbReference type="Proteomes" id="UP000000851"/>
    </source>
</evidence>
<evidence type="ECO:0000313" key="7">
    <source>
        <dbReference type="EMBL" id="ACU70453.1"/>
    </source>
</evidence>
<proteinExistence type="inferred from homology"/>
<keyword evidence="8" id="KW-1185">Reference proteome</keyword>
<feature type="domain" description="Ribosome recycling factor" evidence="6">
    <location>
        <begin position="21"/>
        <end position="183"/>
    </location>
</feature>
<reference evidence="7 8" key="1">
    <citation type="journal article" date="2009" name="Stand. Genomic Sci.">
        <title>Complete genome sequence of Catenulispora acidiphila type strain (ID 139908).</title>
        <authorList>
            <person name="Copeland A."/>
            <person name="Lapidus A."/>
            <person name="Glavina Del Rio T."/>
            <person name="Nolan M."/>
            <person name="Lucas S."/>
            <person name="Chen F."/>
            <person name="Tice H."/>
            <person name="Cheng J.F."/>
            <person name="Bruce D."/>
            <person name="Goodwin L."/>
            <person name="Pitluck S."/>
            <person name="Mikhailova N."/>
            <person name="Pati A."/>
            <person name="Ivanova N."/>
            <person name="Mavromatis K."/>
            <person name="Chen A."/>
            <person name="Palaniappan K."/>
            <person name="Chain P."/>
            <person name="Land M."/>
            <person name="Hauser L."/>
            <person name="Chang Y.J."/>
            <person name="Jeffries C.D."/>
            <person name="Chertkov O."/>
            <person name="Brettin T."/>
            <person name="Detter J.C."/>
            <person name="Han C."/>
            <person name="Ali Z."/>
            <person name="Tindall B.J."/>
            <person name="Goker M."/>
            <person name="Bristow J."/>
            <person name="Eisen J.A."/>
            <person name="Markowitz V."/>
            <person name="Hugenholtz P."/>
            <person name="Kyrpides N.C."/>
            <person name="Klenk H.P."/>
        </authorList>
    </citation>
    <scope>NUCLEOTIDE SEQUENCE [LARGE SCALE GENOMIC DNA]</scope>
    <source>
        <strain evidence="8">DSM 44928 / JCM 14897 / NBRC 102108 / NRRL B-24433 / ID139908</strain>
    </source>
</reference>
<dbReference type="OrthoDB" id="9804006at2"/>
<name>C7QA55_CATAD</name>
<dbReference type="HAMAP" id="MF_00040">
    <property type="entry name" value="RRF"/>
    <property type="match status" value="1"/>
</dbReference>
<dbReference type="KEGG" id="cai:Caci_1532"/>
<protein>
    <recommendedName>
        <fullName evidence="5">Ribosome-recycling factor</fullName>
        <shortName evidence="5">RRF</shortName>
    </recommendedName>
    <alternativeName>
        <fullName evidence="5">Ribosome-releasing factor</fullName>
    </alternativeName>
</protein>
<dbReference type="InParanoid" id="C7QA55"/>